<proteinExistence type="predicted"/>
<accession>A0A6V7L455</accession>
<organism evidence="2">
    <name type="scientific">Bracon brevicornis</name>
    <dbReference type="NCBI Taxonomy" id="1563983"/>
    <lineage>
        <taxon>Eukaryota</taxon>
        <taxon>Metazoa</taxon>
        <taxon>Ecdysozoa</taxon>
        <taxon>Arthropoda</taxon>
        <taxon>Hexapoda</taxon>
        <taxon>Insecta</taxon>
        <taxon>Pterygota</taxon>
        <taxon>Neoptera</taxon>
        <taxon>Endopterygota</taxon>
        <taxon>Hymenoptera</taxon>
        <taxon>Apocrita</taxon>
        <taxon>Ichneumonoidea</taxon>
        <taxon>Braconidae</taxon>
        <taxon>Braconinae</taxon>
        <taxon>Bracon</taxon>
    </lineage>
</organism>
<dbReference type="InterPro" id="IPR036047">
    <property type="entry name" value="F-box-like_dom_sf"/>
</dbReference>
<protein>
    <recommendedName>
        <fullName evidence="3">F-box domain-containing protein</fullName>
    </recommendedName>
</protein>
<evidence type="ECO:0000313" key="2">
    <source>
        <dbReference type="EMBL" id="CAD1570953.1"/>
    </source>
</evidence>
<dbReference type="AlphaFoldDB" id="A0A6V7L455"/>
<sequence>MLDGPSLLNVAQVSRKWLYVCRGDCRLRATARRHLRRERRRAYGLPSADKPKVVERCEVVKKIPQKITQKGVSVMVPVTFTFGPSGVSRGLKAKCGGRNSGSRPQVEGKRSMVRFR</sequence>
<dbReference type="SUPFAM" id="SSF81383">
    <property type="entry name" value="F-box domain"/>
    <property type="match status" value="1"/>
</dbReference>
<evidence type="ECO:0000256" key="1">
    <source>
        <dbReference type="SAM" id="MobiDB-lite"/>
    </source>
</evidence>
<reference evidence="2" key="1">
    <citation type="submission" date="2020-07" db="EMBL/GenBank/DDBJ databases">
        <authorList>
            <person name="Ferguson B K."/>
        </authorList>
    </citation>
    <scope>NUCLEOTIDE SEQUENCE</scope>
    <source>
        <strain evidence="2">L06</strain>
    </source>
</reference>
<name>A0A6V7L455_9HYME</name>
<dbReference type="EMBL" id="CADCXW020000332">
    <property type="protein sequence ID" value="CAD1570953.1"/>
    <property type="molecule type" value="Genomic_DNA"/>
</dbReference>
<gene>
    <name evidence="2" type="ORF">BBRV_LOCUS96161</name>
</gene>
<evidence type="ECO:0008006" key="3">
    <source>
        <dbReference type="Google" id="ProtNLM"/>
    </source>
</evidence>
<feature type="region of interest" description="Disordered" evidence="1">
    <location>
        <begin position="91"/>
        <end position="116"/>
    </location>
</feature>